<protein>
    <submittedName>
        <fullName evidence="3">Uncharacterized protein</fullName>
    </submittedName>
</protein>
<feature type="region of interest" description="Disordered" evidence="2">
    <location>
        <begin position="215"/>
        <end position="320"/>
    </location>
</feature>
<keyword evidence="4" id="KW-1185">Reference proteome</keyword>
<proteinExistence type="inferred from homology"/>
<accession>A0A9P8VJ04</accession>
<gene>
    <name evidence="3" type="ORF">F5X68DRAFT_259213</name>
</gene>
<dbReference type="EMBL" id="JAGSXJ010000004">
    <property type="protein sequence ID" value="KAH6692584.1"/>
    <property type="molecule type" value="Genomic_DNA"/>
</dbReference>
<dbReference type="GO" id="GO:0019888">
    <property type="term" value="F:protein phosphatase regulator activity"/>
    <property type="evidence" value="ECO:0007669"/>
    <property type="project" value="InterPro"/>
</dbReference>
<dbReference type="PANTHER" id="PTHR16487:SF0">
    <property type="entry name" value="PROTEIN PHOSPHATASE 4 REGULATORY SUBUNIT 2-RELATED"/>
    <property type="match status" value="1"/>
</dbReference>
<feature type="compositionally biased region" description="Pro residues" evidence="2">
    <location>
        <begin position="46"/>
        <end position="61"/>
    </location>
</feature>
<dbReference type="GO" id="GO:0005634">
    <property type="term" value="C:nucleus"/>
    <property type="evidence" value="ECO:0007669"/>
    <property type="project" value="TreeGrafter"/>
</dbReference>
<feature type="region of interest" description="Disordered" evidence="2">
    <location>
        <begin position="422"/>
        <end position="604"/>
    </location>
</feature>
<feature type="compositionally biased region" description="Low complexity" evidence="2">
    <location>
        <begin position="422"/>
        <end position="437"/>
    </location>
</feature>
<feature type="compositionally biased region" description="Low complexity" evidence="2">
    <location>
        <begin position="62"/>
        <end position="78"/>
    </location>
</feature>
<dbReference type="InterPro" id="IPR015267">
    <property type="entry name" value="PPP4R2"/>
</dbReference>
<comment type="similarity">
    <text evidence="1">Belongs to the PPP4R2 family.</text>
</comment>
<feature type="compositionally biased region" description="Low complexity" evidence="2">
    <location>
        <begin position="103"/>
        <end position="126"/>
    </location>
</feature>
<dbReference type="Proteomes" id="UP000770015">
    <property type="component" value="Unassembled WGS sequence"/>
</dbReference>
<evidence type="ECO:0000313" key="4">
    <source>
        <dbReference type="Proteomes" id="UP000770015"/>
    </source>
</evidence>
<evidence type="ECO:0000256" key="2">
    <source>
        <dbReference type="SAM" id="MobiDB-lite"/>
    </source>
</evidence>
<sequence length="604" mass="62373">MEVDQDEEQLRALAAGLPMDYAQWPTLLSGIITRLDKIARHDFPIPTLPPPPRPVDPPGTMAPPSSSIAAIDSQSSSQEADKENARPATETDGPVQDQTTTSPAPGAAEDATRAPAPATPQQLAPGDLPPQIQDMLTEITTVLRDSFPRHPPHTIQRLAELILAPRAHYRHLAPYLHAVDRIVHITSISSVYPLPPAIPDMSTMTLLSNGVSDHSRAHANANADASPPEKDPAAAVAWSNPTSSVGSDEALGGALLTPIPWLTRRPSPHAGSATSSPGSKSPQHQQQQPTTAAASAAAAAAAQHEIRTESTETIDGPNGMGSIETVTVNLNGPSIMTAGSAAAIAAQQQAQREAQAAAAAIAAGNTGSRPITQGELLRQEQQRGVVPISQLARHAEEVASHHTQNAAAQVAAAQTAAVAAAVGRSGPGAPRAAAPEEAAGDGDEDAGDVADREAGPVNDETAEAASADDDKAAEADEDEVPHARGPEEIGVGDLGPQSKSTMTFIGGAHPEMQGIDIEAAVGRKSDETEKEEAKEETKEETTEAAAPDHETASDAGSETSKREADTELPEGAPVKRPRASASPDSQDAVMTERPAGEEVKADGA</sequence>
<reference evidence="3" key="1">
    <citation type="journal article" date="2021" name="Nat. Commun.">
        <title>Genetic determinants of endophytism in the Arabidopsis root mycobiome.</title>
        <authorList>
            <person name="Mesny F."/>
            <person name="Miyauchi S."/>
            <person name="Thiergart T."/>
            <person name="Pickel B."/>
            <person name="Atanasova L."/>
            <person name="Karlsson M."/>
            <person name="Huettel B."/>
            <person name="Barry K.W."/>
            <person name="Haridas S."/>
            <person name="Chen C."/>
            <person name="Bauer D."/>
            <person name="Andreopoulos W."/>
            <person name="Pangilinan J."/>
            <person name="LaButti K."/>
            <person name="Riley R."/>
            <person name="Lipzen A."/>
            <person name="Clum A."/>
            <person name="Drula E."/>
            <person name="Henrissat B."/>
            <person name="Kohler A."/>
            <person name="Grigoriev I.V."/>
            <person name="Martin F.M."/>
            <person name="Hacquard S."/>
        </authorList>
    </citation>
    <scope>NUCLEOTIDE SEQUENCE</scope>
    <source>
        <strain evidence="3">MPI-SDFR-AT-0117</strain>
    </source>
</reference>
<feature type="compositionally biased region" description="Low complexity" evidence="2">
    <location>
        <begin position="281"/>
        <end position="303"/>
    </location>
</feature>
<dbReference type="AlphaFoldDB" id="A0A9P8VJ04"/>
<dbReference type="GO" id="GO:0005737">
    <property type="term" value="C:cytoplasm"/>
    <property type="evidence" value="ECO:0007669"/>
    <property type="project" value="TreeGrafter"/>
</dbReference>
<organism evidence="3 4">
    <name type="scientific">Plectosphaerella plurivora</name>
    <dbReference type="NCBI Taxonomy" id="936078"/>
    <lineage>
        <taxon>Eukaryota</taxon>
        <taxon>Fungi</taxon>
        <taxon>Dikarya</taxon>
        <taxon>Ascomycota</taxon>
        <taxon>Pezizomycotina</taxon>
        <taxon>Sordariomycetes</taxon>
        <taxon>Hypocreomycetidae</taxon>
        <taxon>Glomerellales</taxon>
        <taxon>Plectosphaerellaceae</taxon>
        <taxon>Plectosphaerella</taxon>
    </lineage>
</organism>
<feature type="region of interest" description="Disordered" evidence="2">
    <location>
        <begin position="43"/>
        <end position="130"/>
    </location>
</feature>
<feature type="compositionally biased region" description="Basic and acidic residues" evidence="2">
    <location>
        <begin position="521"/>
        <end position="552"/>
    </location>
</feature>
<evidence type="ECO:0000313" key="3">
    <source>
        <dbReference type="EMBL" id="KAH6692584.1"/>
    </source>
</evidence>
<feature type="compositionally biased region" description="Basic and acidic residues" evidence="2">
    <location>
        <begin position="468"/>
        <end position="487"/>
    </location>
</feature>
<dbReference type="GO" id="GO:0030289">
    <property type="term" value="C:protein phosphatase 4 complex"/>
    <property type="evidence" value="ECO:0007669"/>
    <property type="project" value="InterPro"/>
</dbReference>
<feature type="compositionally biased region" description="Basic and acidic residues" evidence="2">
    <location>
        <begin position="594"/>
        <end position="604"/>
    </location>
</feature>
<name>A0A9P8VJ04_9PEZI</name>
<dbReference type="OrthoDB" id="341898at2759"/>
<feature type="compositionally biased region" description="Acidic residues" evidence="2">
    <location>
        <begin position="438"/>
        <end position="448"/>
    </location>
</feature>
<dbReference type="PANTHER" id="PTHR16487">
    <property type="entry name" value="PPP4R2-RELATED PROTEIN"/>
    <property type="match status" value="1"/>
</dbReference>
<evidence type="ECO:0000256" key="1">
    <source>
        <dbReference type="ARBA" id="ARBA00009207"/>
    </source>
</evidence>
<comment type="caution">
    <text evidence="3">The sequence shown here is derived from an EMBL/GenBank/DDBJ whole genome shotgun (WGS) entry which is preliminary data.</text>
</comment>